<gene>
    <name evidence="2" type="ORF">ACFQLX_14305</name>
</gene>
<protein>
    <submittedName>
        <fullName evidence="2">Maleylpyruvate isomerase N-terminal domain-containing protein</fullName>
    </submittedName>
</protein>
<dbReference type="RefSeq" id="WP_386414940.1">
    <property type="nucleotide sequence ID" value="NZ_JBHSZO010000020.1"/>
</dbReference>
<feature type="domain" description="Mycothiol-dependent maleylpyruvate isomerase metal-binding" evidence="1">
    <location>
        <begin position="46"/>
        <end position="156"/>
    </location>
</feature>
<keyword evidence="3" id="KW-1185">Reference proteome</keyword>
<comment type="caution">
    <text evidence="2">The sequence shown here is derived from an EMBL/GenBank/DDBJ whole genome shotgun (WGS) entry which is preliminary data.</text>
</comment>
<proteinExistence type="predicted"/>
<dbReference type="InterPro" id="IPR024344">
    <property type="entry name" value="MDMPI_metal-binding"/>
</dbReference>
<dbReference type="Pfam" id="PF11716">
    <property type="entry name" value="MDMPI_N"/>
    <property type="match status" value="1"/>
</dbReference>
<accession>A0ABW2GIT6</accession>
<dbReference type="InterPro" id="IPR034660">
    <property type="entry name" value="DinB/YfiT-like"/>
</dbReference>
<reference evidence="3" key="1">
    <citation type="journal article" date="2019" name="Int. J. Syst. Evol. Microbiol.">
        <title>The Global Catalogue of Microorganisms (GCM) 10K type strain sequencing project: providing services to taxonomists for standard genome sequencing and annotation.</title>
        <authorList>
            <consortium name="The Broad Institute Genomics Platform"/>
            <consortium name="The Broad Institute Genome Sequencing Center for Infectious Disease"/>
            <person name="Wu L."/>
            <person name="Ma J."/>
        </authorList>
    </citation>
    <scope>NUCLEOTIDE SEQUENCE [LARGE SCALE GENOMIC DNA]</scope>
    <source>
        <strain evidence="3">CGMCC 1.13681</strain>
    </source>
</reference>
<dbReference type="EMBL" id="JBHSZO010000020">
    <property type="protein sequence ID" value="MFC7219330.1"/>
    <property type="molecule type" value="Genomic_DNA"/>
</dbReference>
<sequence>MREPTAPTDPKLDAEDVRRAVALAVAALRDADRDAQAWQARAGELDWTCRETLEHLADDLFTYAARFGLAEPPTKGPLPFRTGADRPGAPENAVFADRSAAPAGLLTLVEACGGLLAAALRSAPPGTLSYHVFGTSDPEGFAAMAIVETLVHTHDITQGLHLPWTPPADLCARTLDRLFPHVAPSSDPWRTLLWATGRSALPDRPRLTRWRWYGAPRTAADRPAAAGSAGT</sequence>
<organism evidence="2 3">
    <name type="scientific">Streptomyces polyrhachis</name>
    <dbReference type="NCBI Taxonomy" id="1282885"/>
    <lineage>
        <taxon>Bacteria</taxon>
        <taxon>Bacillati</taxon>
        <taxon>Actinomycetota</taxon>
        <taxon>Actinomycetes</taxon>
        <taxon>Kitasatosporales</taxon>
        <taxon>Streptomycetaceae</taxon>
        <taxon>Streptomyces</taxon>
    </lineage>
</organism>
<dbReference type="SUPFAM" id="SSF109854">
    <property type="entry name" value="DinB/YfiT-like putative metalloenzymes"/>
    <property type="match status" value="1"/>
</dbReference>
<evidence type="ECO:0000313" key="3">
    <source>
        <dbReference type="Proteomes" id="UP001596413"/>
    </source>
</evidence>
<keyword evidence="2" id="KW-0413">Isomerase</keyword>
<evidence type="ECO:0000259" key="1">
    <source>
        <dbReference type="Pfam" id="PF11716"/>
    </source>
</evidence>
<evidence type="ECO:0000313" key="2">
    <source>
        <dbReference type="EMBL" id="MFC7219330.1"/>
    </source>
</evidence>
<dbReference type="Gene3D" id="1.20.120.450">
    <property type="entry name" value="dinb family like domain"/>
    <property type="match status" value="1"/>
</dbReference>
<dbReference type="GO" id="GO:0016853">
    <property type="term" value="F:isomerase activity"/>
    <property type="evidence" value="ECO:0007669"/>
    <property type="project" value="UniProtKB-KW"/>
</dbReference>
<dbReference type="Proteomes" id="UP001596413">
    <property type="component" value="Unassembled WGS sequence"/>
</dbReference>
<name>A0ABW2GIT6_9ACTN</name>